<reference evidence="2" key="1">
    <citation type="submission" date="2015-12" db="EMBL/GenBank/DDBJ databases">
        <title>Gene expression during late stages of embryo sac development: a critical building block for successful pollen-pistil interactions.</title>
        <authorList>
            <person name="Liu Y."/>
            <person name="Joly V."/>
            <person name="Sabar M."/>
            <person name="Matton D.P."/>
        </authorList>
    </citation>
    <scope>NUCLEOTIDE SEQUENCE</scope>
</reference>
<feature type="compositionally biased region" description="Basic and acidic residues" evidence="1">
    <location>
        <begin position="10"/>
        <end position="21"/>
    </location>
</feature>
<evidence type="ECO:0000313" key="2">
    <source>
        <dbReference type="EMBL" id="JAP22232.1"/>
    </source>
</evidence>
<protein>
    <submittedName>
        <fullName evidence="2">Putative ovule protein</fullName>
    </submittedName>
</protein>
<accession>A0A0V0HQ42</accession>
<organism evidence="2">
    <name type="scientific">Solanum chacoense</name>
    <name type="common">Chaco potato</name>
    <dbReference type="NCBI Taxonomy" id="4108"/>
    <lineage>
        <taxon>Eukaryota</taxon>
        <taxon>Viridiplantae</taxon>
        <taxon>Streptophyta</taxon>
        <taxon>Embryophyta</taxon>
        <taxon>Tracheophyta</taxon>
        <taxon>Spermatophyta</taxon>
        <taxon>Magnoliopsida</taxon>
        <taxon>eudicotyledons</taxon>
        <taxon>Gunneridae</taxon>
        <taxon>Pentapetalae</taxon>
        <taxon>asterids</taxon>
        <taxon>lamiids</taxon>
        <taxon>Solanales</taxon>
        <taxon>Solanaceae</taxon>
        <taxon>Solanoideae</taxon>
        <taxon>Solaneae</taxon>
        <taxon>Solanum</taxon>
    </lineage>
</organism>
<proteinExistence type="predicted"/>
<feature type="region of interest" description="Disordered" evidence="1">
    <location>
        <begin position="1"/>
        <end position="21"/>
    </location>
</feature>
<sequence>MGICYSSSKSKSDDGLWDGKNDSRRFDSKLKKNSYSGDFSTFLSKLSGVGGGGGEDKGLHHIPGRILGNGASSRACLHTQQGKKGTNQDAMIVWEVLNSLFL</sequence>
<evidence type="ECO:0000256" key="1">
    <source>
        <dbReference type="SAM" id="MobiDB-lite"/>
    </source>
</evidence>
<name>A0A0V0HQ42_SOLCH</name>
<dbReference type="EMBL" id="GEDG01016796">
    <property type="protein sequence ID" value="JAP22232.1"/>
    <property type="molecule type" value="Transcribed_RNA"/>
</dbReference>
<dbReference type="AlphaFoldDB" id="A0A0V0HQ42"/>